<dbReference type="AlphaFoldDB" id="A0A7J8I1B6"/>
<evidence type="ECO:0000256" key="1">
    <source>
        <dbReference type="SAM" id="SignalP"/>
    </source>
</evidence>
<protein>
    <submittedName>
        <fullName evidence="2">Uncharacterized protein</fullName>
    </submittedName>
</protein>
<evidence type="ECO:0000313" key="2">
    <source>
        <dbReference type="EMBL" id="KAF6477909.1"/>
    </source>
</evidence>
<feature type="chain" id="PRO_5029662473" evidence="1">
    <location>
        <begin position="19"/>
        <end position="122"/>
    </location>
</feature>
<reference evidence="2 3" key="1">
    <citation type="journal article" date="2020" name="Nature">
        <title>Six reference-quality genomes reveal evolution of bat adaptations.</title>
        <authorList>
            <person name="Jebb D."/>
            <person name="Huang Z."/>
            <person name="Pippel M."/>
            <person name="Hughes G.M."/>
            <person name="Lavrichenko K."/>
            <person name="Devanna P."/>
            <person name="Winkler S."/>
            <person name="Jermiin L.S."/>
            <person name="Skirmuntt E.C."/>
            <person name="Katzourakis A."/>
            <person name="Burkitt-Gray L."/>
            <person name="Ray D.A."/>
            <person name="Sullivan K.A.M."/>
            <person name="Roscito J.G."/>
            <person name="Kirilenko B.M."/>
            <person name="Davalos L.M."/>
            <person name="Corthals A.P."/>
            <person name="Power M.L."/>
            <person name="Jones G."/>
            <person name="Ransome R.D."/>
            <person name="Dechmann D.K.N."/>
            <person name="Locatelli A.G."/>
            <person name="Puechmaille S.J."/>
            <person name="Fedrigo O."/>
            <person name="Jarvis E.D."/>
            <person name="Hiller M."/>
            <person name="Vernes S.C."/>
            <person name="Myers E.W."/>
            <person name="Teeling E.C."/>
        </authorList>
    </citation>
    <scope>NUCLEOTIDE SEQUENCE [LARGE SCALE GENOMIC DNA]</scope>
    <source>
        <strain evidence="2">MMolMol1</strain>
        <tissue evidence="2">Muscle</tissue>
    </source>
</reference>
<organism evidence="2 3">
    <name type="scientific">Molossus molossus</name>
    <name type="common">Pallas' mastiff bat</name>
    <name type="synonym">Vespertilio molossus</name>
    <dbReference type="NCBI Taxonomy" id="27622"/>
    <lineage>
        <taxon>Eukaryota</taxon>
        <taxon>Metazoa</taxon>
        <taxon>Chordata</taxon>
        <taxon>Craniata</taxon>
        <taxon>Vertebrata</taxon>
        <taxon>Euteleostomi</taxon>
        <taxon>Mammalia</taxon>
        <taxon>Eutheria</taxon>
        <taxon>Laurasiatheria</taxon>
        <taxon>Chiroptera</taxon>
        <taxon>Yangochiroptera</taxon>
        <taxon>Molossidae</taxon>
        <taxon>Molossus</taxon>
    </lineage>
</organism>
<evidence type="ECO:0000313" key="3">
    <source>
        <dbReference type="Proteomes" id="UP000550707"/>
    </source>
</evidence>
<dbReference type="InParanoid" id="A0A7J8I1B6"/>
<proteinExistence type="predicted"/>
<name>A0A7J8I1B6_MOLMO</name>
<dbReference type="EMBL" id="JACASF010000005">
    <property type="protein sequence ID" value="KAF6477909.1"/>
    <property type="molecule type" value="Genomic_DNA"/>
</dbReference>
<keyword evidence="3" id="KW-1185">Reference proteome</keyword>
<gene>
    <name evidence="2" type="ORF">HJG59_010805</name>
</gene>
<comment type="caution">
    <text evidence="2">The sequence shown here is derived from an EMBL/GenBank/DDBJ whole genome shotgun (WGS) entry which is preliminary data.</text>
</comment>
<feature type="signal peptide" evidence="1">
    <location>
        <begin position="1"/>
        <end position="18"/>
    </location>
</feature>
<sequence>MLAIFLPLLILQREEGRGREIETSTRENINWHSLQVPNLGMCPDRESNSDLLLHGFDAQPLSHTGRTDAGNFLKNLFLLIFREEFWICQRETRKYLQKVNSNLSYVSTYVIHLTSSHHVGIL</sequence>
<dbReference type="Proteomes" id="UP000550707">
    <property type="component" value="Unassembled WGS sequence"/>
</dbReference>
<keyword evidence="1" id="KW-0732">Signal</keyword>
<accession>A0A7J8I1B6</accession>